<evidence type="ECO:0000313" key="17">
    <source>
        <dbReference type="Proteomes" id="UP001238540"/>
    </source>
</evidence>
<dbReference type="InterPro" id="IPR003661">
    <property type="entry name" value="HisK_dim/P_dom"/>
</dbReference>
<dbReference type="InterPro" id="IPR004358">
    <property type="entry name" value="Sig_transdc_His_kin-like_C"/>
</dbReference>
<dbReference type="InterPro" id="IPR003594">
    <property type="entry name" value="HATPase_dom"/>
</dbReference>
<evidence type="ECO:0000256" key="5">
    <source>
        <dbReference type="ARBA" id="ARBA00022448"/>
    </source>
</evidence>
<dbReference type="InterPro" id="IPR005467">
    <property type="entry name" value="His_kinase_dom"/>
</dbReference>
<comment type="subcellular location">
    <subcellularLocation>
        <location evidence="2">Membrane</location>
        <topology evidence="2">Multi-pass membrane protein</topology>
    </subcellularLocation>
</comment>
<gene>
    <name evidence="16" type="ORF">QWZ16_23060</name>
</gene>
<protein>
    <recommendedName>
        <fullName evidence="4">histidine kinase</fullName>
        <ecNumber evidence="4">2.7.13.3</ecNumber>
    </recommendedName>
</protein>
<keyword evidence="7" id="KW-0808">Transferase</keyword>
<dbReference type="PROSITE" id="PS50109">
    <property type="entry name" value="HIS_KIN"/>
    <property type="match status" value="1"/>
</dbReference>
<dbReference type="Gene3D" id="1.10.287.130">
    <property type="match status" value="1"/>
</dbReference>
<keyword evidence="6" id="KW-0597">Phosphoprotein</keyword>
<dbReference type="PANTHER" id="PTHR11730">
    <property type="entry name" value="AMMONIUM TRANSPORTER"/>
    <property type="match status" value="1"/>
</dbReference>
<accession>A0ABT8C1J2</accession>
<dbReference type="Pfam" id="PF02518">
    <property type="entry name" value="HATPase_c"/>
    <property type="match status" value="1"/>
</dbReference>
<dbReference type="InterPro" id="IPR018047">
    <property type="entry name" value="Ammonium_transpt_CS"/>
</dbReference>
<evidence type="ECO:0000256" key="9">
    <source>
        <dbReference type="ARBA" id="ARBA00022777"/>
    </source>
</evidence>
<reference evidence="17" key="1">
    <citation type="journal article" date="2019" name="Int. J. Syst. Evol. Microbiol.">
        <title>The Global Catalogue of Microorganisms (GCM) 10K type strain sequencing project: providing services to taxonomists for standard genome sequencing and annotation.</title>
        <authorList>
            <consortium name="The Broad Institute Genomics Platform"/>
            <consortium name="The Broad Institute Genome Sequencing Center for Infectious Disease"/>
            <person name="Wu L."/>
            <person name="Ma J."/>
        </authorList>
    </citation>
    <scope>NUCLEOTIDE SEQUENCE [LARGE SCALE GENOMIC DNA]</scope>
    <source>
        <strain evidence="17">CECT 7398</strain>
    </source>
</reference>
<dbReference type="GO" id="GO:0005524">
    <property type="term" value="F:ATP binding"/>
    <property type="evidence" value="ECO:0007669"/>
    <property type="project" value="UniProtKB-KW"/>
</dbReference>
<evidence type="ECO:0000256" key="7">
    <source>
        <dbReference type="ARBA" id="ARBA00022679"/>
    </source>
</evidence>
<name>A0ABT8C1J2_9VIBR</name>
<dbReference type="SMART" id="SM00387">
    <property type="entry name" value="HATPase_c"/>
    <property type="match status" value="1"/>
</dbReference>
<dbReference type="SUPFAM" id="SSF47384">
    <property type="entry name" value="Homodimeric domain of signal transducing histidine kinase"/>
    <property type="match status" value="1"/>
</dbReference>
<evidence type="ECO:0000256" key="11">
    <source>
        <dbReference type="ARBA" id="ARBA00023136"/>
    </source>
</evidence>
<feature type="transmembrane region" description="Helical" evidence="13">
    <location>
        <begin position="85"/>
        <end position="105"/>
    </location>
</feature>
<evidence type="ECO:0000313" key="16">
    <source>
        <dbReference type="EMBL" id="MDN3612484.1"/>
    </source>
</evidence>
<dbReference type="SUPFAM" id="SSF55874">
    <property type="entry name" value="ATPase domain of HSP90 chaperone/DNA topoisomerase II/histidine kinase"/>
    <property type="match status" value="1"/>
</dbReference>
<feature type="transmembrane region" description="Helical" evidence="13">
    <location>
        <begin position="190"/>
        <end position="206"/>
    </location>
</feature>
<dbReference type="InterPro" id="IPR003660">
    <property type="entry name" value="HAMP_dom"/>
</dbReference>
<dbReference type="EMBL" id="JAUFQC010000027">
    <property type="protein sequence ID" value="MDN3612484.1"/>
    <property type="molecule type" value="Genomic_DNA"/>
</dbReference>
<feature type="transmembrane region" description="Helical" evidence="13">
    <location>
        <begin position="269"/>
        <end position="288"/>
    </location>
</feature>
<dbReference type="Gene3D" id="1.10.3430.10">
    <property type="entry name" value="Ammonium transporter AmtB like domains"/>
    <property type="match status" value="1"/>
</dbReference>
<dbReference type="Pfam" id="PF00909">
    <property type="entry name" value="Ammonium_transp"/>
    <property type="match status" value="1"/>
</dbReference>
<dbReference type="PANTHER" id="PTHR11730:SF6">
    <property type="entry name" value="AMMONIUM TRANSPORTER"/>
    <property type="match status" value="1"/>
</dbReference>
<dbReference type="PROSITE" id="PS01219">
    <property type="entry name" value="AMMONIUM_TRANSP"/>
    <property type="match status" value="1"/>
</dbReference>
<feature type="transmembrane region" description="Helical" evidence="13">
    <location>
        <begin position="332"/>
        <end position="354"/>
    </location>
</feature>
<dbReference type="EC" id="2.7.13.3" evidence="4"/>
<keyword evidence="8 13" id="KW-0812">Transmembrane</keyword>
<comment type="similarity">
    <text evidence="3">Belongs to the ammonia transporter channel (TC 1.A.11.2) family.</text>
</comment>
<evidence type="ECO:0000256" key="1">
    <source>
        <dbReference type="ARBA" id="ARBA00000085"/>
    </source>
</evidence>
<dbReference type="InterPro" id="IPR029020">
    <property type="entry name" value="Ammonium/urea_transptr"/>
</dbReference>
<keyword evidence="16" id="KW-0067">ATP-binding</keyword>
<dbReference type="InterPro" id="IPR036890">
    <property type="entry name" value="HATPase_C_sf"/>
</dbReference>
<sequence>MQDIEYTALLWLLVCTCIAFFMQAGFTLVETGSIRAKNSVNVAMKNLADFIVVTVTFTFVGFPLTQGSSFFSFETFPVHQDQYPILLFNLMFVTTAATIVSGCVAERMSFRGYIYASAFVGVVTYPVVAYWTWNPNAWLYVLGFHDFAGGATVHVVGGMLGLLGTMIIGSRKDRFTHTKNVNEIPSYNHTLVTLGVFLMVFAWLGFNGGSLYQFDERVSTILFNTLLCGTIAGFCTLCMVHRRKHVPVFVVLNSVLGGLVIVTSCADVARTWDVVVLGVMASFVVRYGDQWLIRWRIDDPVGAIPVHLFCGACGVVYTALLLNTSSSVFSNLGVQAFGLAIILLWTGLNAYVCFRLLKFFKLDRISEKDEQLGLNISEHGIKMSWLETLRVIENISREGDYSKRVPVEVGTEAGDVAQSFNHLMDRLESNIQVLHKVAKGKLEDINIVPSSDKDIMANSLFTMIDCLRSLRDEVEDEIGHQAQQLESNEHSIQTLIEKFKSSKDQLMEAEKMSALTGMVVGVAHELNTPLGISVTSLSILSEKLNSIEKKFSDKSMTTDDLSQFLNIVTECLDLLTSNIERSVALVSKLKQVNQKMSGEAPTLMLLKQTLDEAILHVSDTLKQHRIEVELQCDEAWQVFLPVFSLQCAVEELLINSALHAFGEDKVSDDRRVTITAHNRGDDIIITIEDNGVGISVDHKKKVFQPFFTTLRARGGTGLGLHMVYNICTQKLRGTIELHSEVAKGTTFILCLKNSANNDD</sequence>
<feature type="transmembrane region" description="Helical" evidence="13">
    <location>
        <begin position="47"/>
        <end position="65"/>
    </location>
</feature>
<keyword evidence="12" id="KW-0924">Ammonia transport</keyword>
<keyword evidence="16" id="KW-0547">Nucleotide-binding</keyword>
<dbReference type="Proteomes" id="UP001238540">
    <property type="component" value="Unassembled WGS sequence"/>
</dbReference>
<evidence type="ECO:0000256" key="12">
    <source>
        <dbReference type="ARBA" id="ARBA00023177"/>
    </source>
</evidence>
<dbReference type="CDD" id="cd00082">
    <property type="entry name" value="HisKA"/>
    <property type="match status" value="1"/>
</dbReference>
<evidence type="ECO:0000259" key="15">
    <source>
        <dbReference type="PROSITE" id="PS50885"/>
    </source>
</evidence>
<evidence type="ECO:0000256" key="2">
    <source>
        <dbReference type="ARBA" id="ARBA00004141"/>
    </source>
</evidence>
<dbReference type="Pfam" id="PF00672">
    <property type="entry name" value="HAMP"/>
    <property type="match status" value="1"/>
</dbReference>
<evidence type="ECO:0000256" key="8">
    <source>
        <dbReference type="ARBA" id="ARBA00022692"/>
    </source>
</evidence>
<keyword evidence="11 13" id="KW-0472">Membrane</keyword>
<keyword evidence="5" id="KW-0813">Transport</keyword>
<feature type="transmembrane region" description="Helical" evidence="13">
    <location>
        <begin position="6"/>
        <end position="26"/>
    </location>
</feature>
<evidence type="ECO:0000256" key="6">
    <source>
        <dbReference type="ARBA" id="ARBA00022553"/>
    </source>
</evidence>
<proteinExistence type="inferred from homology"/>
<organism evidence="16 17">
    <name type="scientific">Vibrio ostreicida</name>
    <dbReference type="NCBI Taxonomy" id="526588"/>
    <lineage>
        <taxon>Bacteria</taxon>
        <taxon>Pseudomonadati</taxon>
        <taxon>Pseudomonadota</taxon>
        <taxon>Gammaproteobacteria</taxon>
        <taxon>Vibrionales</taxon>
        <taxon>Vibrionaceae</taxon>
        <taxon>Vibrio</taxon>
    </lineage>
</organism>
<keyword evidence="10 13" id="KW-1133">Transmembrane helix</keyword>
<keyword evidence="9" id="KW-0418">Kinase</keyword>
<feature type="transmembrane region" description="Helical" evidence="13">
    <location>
        <begin position="218"/>
        <end position="239"/>
    </location>
</feature>
<evidence type="ECO:0000256" key="10">
    <source>
        <dbReference type="ARBA" id="ARBA00022989"/>
    </source>
</evidence>
<evidence type="ECO:0000256" key="4">
    <source>
        <dbReference type="ARBA" id="ARBA00012438"/>
    </source>
</evidence>
<dbReference type="SMART" id="SM00304">
    <property type="entry name" value="HAMP"/>
    <property type="match status" value="1"/>
</dbReference>
<dbReference type="PROSITE" id="PS50885">
    <property type="entry name" value="HAMP"/>
    <property type="match status" value="1"/>
</dbReference>
<evidence type="ECO:0000256" key="3">
    <source>
        <dbReference type="ARBA" id="ARBA00005887"/>
    </source>
</evidence>
<comment type="catalytic activity">
    <reaction evidence="1">
        <text>ATP + protein L-histidine = ADP + protein N-phospho-L-histidine.</text>
        <dbReference type="EC" id="2.7.13.3"/>
    </reaction>
</comment>
<feature type="transmembrane region" description="Helical" evidence="13">
    <location>
        <begin position="151"/>
        <end position="169"/>
    </location>
</feature>
<dbReference type="CDD" id="cd06225">
    <property type="entry name" value="HAMP"/>
    <property type="match status" value="1"/>
</dbReference>
<feature type="transmembrane region" description="Helical" evidence="13">
    <location>
        <begin position="300"/>
        <end position="320"/>
    </location>
</feature>
<dbReference type="InterPro" id="IPR024041">
    <property type="entry name" value="NH4_transpt_AmtB-like_dom"/>
</dbReference>
<dbReference type="PRINTS" id="PR00344">
    <property type="entry name" value="BCTRLSENSOR"/>
</dbReference>
<dbReference type="Gene3D" id="3.30.565.10">
    <property type="entry name" value="Histidine kinase-like ATPase, C-terminal domain"/>
    <property type="match status" value="1"/>
</dbReference>
<dbReference type="InterPro" id="IPR036097">
    <property type="entry name" value="HisK_dim/P_sf"/>
</dbReference>
<keyword evidence="17" id="KW-1185">Reference proteome</keyword>
<dbReference type="RefSeq" id="WP_170883669.1">
    <property type="nucleotide sequence ID" value="NZ_JABEYA020000015.1"/>
</dbReference>
<comment type="caution">
    <text evidence="16">The sequence shown here is derived from an EMBL/GenBank/DDBJ whole genome shotgun (WGS) entry which is preliminary data.</text>
</comment>
<feature type="domain" description="Histidine kinase" evidence="14">
    <location>
        <begin position="521"/>
        <end position="755"/>
    </location>
</feature>
<dbReference type="SUPFAM" id="SSF111352">
    <property type="entry name" value="Ammonium transporter"/>
    <property type="match status" value="1"/>
</dbReference>
<feature type="transmembrane region" description="Helical" evidence="13">
    <location>
        <begin position="112"/>
        <end position="131"/>
    </location>
</feature>
<evidence type="ECO:0000256" key="13">
    <source>
        <dbReference type="SAM" id="Phobius"/>
    </source>
</evidence>
<feature type="domain" description="HAMP" evidence="15">
    <location>
        <begin position="390"/>
        <end position="432"/>
    </location>
</feature>
<feature type="transmembrane region" description="Helical" evidence="13">
    <location>
        <begin position="246"/>
        <end position="263"/>
    </location>
</feature>
<evidence type="ECO:0000259" key="14">
    <source>
        <dbReference type="PROSITE" id="PS50109"/>
    </source>
</evidence>